<dbReference type="InterPro" id="IPR020471">
    <property type="entry name" value="AKR"/>
</dbReference>
<dbReference type="Proteomes" id="UP000716906">
    <property type="component" value="Unassembled WGS sequence"/>
</dbReference>
<gene>
    <name evidence="3" type="ORF">H7U36_14110</name>
</gene>
<dbReference type="PANTHER" id="PTHR43364:SF4">
    <property type="entry name" value="NAD(P)-LINKED OXIDOREDUCTASE SUPERFAMILY PROTEIN"/>
    <property type="match status" value="1"/>
</dbReference>
<protein>
    <submittedName>
        <fullName evidence="3">Aldo/keto reductase</fullName>
    </submittedName>
</protein>
<dbReference type="EMBL" id="JACLYY010000018">
    <property type="protein sequence ID" value="MBM6739219.1"/>
    <property type="molecule type" value="Genomic_DNA"/>
</dbReference>
<dbReference type="Pfam" id="PF00248">
    <property type="entry name" value="Aldo_ket_red"/>
    <property type="match status" value="1"/>
</dbReference>
<evidence type="ECO:0000313" key="4">
    <source>
        <dbReference type="Proteomes" id="UP000716906"/>
    </source>
</evidence>
<dbReference type="InterPro" id="IPR050523">
    <property type="entry name" value="AKR_Detox_Biosynth"/>
</dbReference>
<keyword evidence="1" id="KW-0560">Oxidoreductase</keyword>
<dbReference type="SUPFAM" id="SSF51430">
    <property type="entry name" value="NAD(P)-linked oxidoreductase"/>
    <property type="match status" value="1"/>
</dbReference>
<evidence type="ECO:0000313" key="3">
    <source>
        <dbReference type="EMBL" id="MBM6739219.1"/>
    </source>
</evidence>
<dbReference type="Gene3D" id="3.20.20.100">
    <property type="entry name" value="NADP-dependent oxidoreductase domain"/>
    <property type="match status" value="1"/>
</dbReference>
<evidence type="ECO:0000259" key="2">
    <source>
        <dbReference type="Pfam" id="PF00248"/>
    </source>
</evidence>
<reference evidence="3 4" key="1">
    <citation type="journal article" date="2021" name="Sci. Rep.">
        <title>The distribution of antibiotic resistance genes in chicken gut microbiota commensals.</title>
        <authorList>
            <person name="Juricova H."/>
            <person name="Matiasovicova J."/>
            <person name="Kubasova T."/>
            <person name="Cejkova D."/>
            <person name="Rychlik I."/>
        </authorList>
    </citation>
    <scope>NUCLEOTIDE SEQUENCE [LARGE SCALE GENOMIC DNA]</scope>
    <source>
        <strain evidence="3 4">An773</strain>
    </source>
</reference>
<dbReference type="CDD" id="cd19079">
    <property type="entry name" value="AKR_EcYajO-like"/>
    <property type="match status" value="1"/>
</dbReference>
<accession>A0ABS2EC47</accession>
<sequence length="345" mass="38645">MQYTRLGNSDLNISRICMGCMGFGDAGKGQHSWTIDEEHTGEIIKKGLEAGINFYDTAIAYQSGTSEQYLGRALKDFAKRDEVVVATKFLPRTPQEVEAGVTPQAHIEKMIDKSLENLGMDYVDLYIYHMWDYESSLYDIMEGLNNVVKEGKARYIGISNCYAYQLAKANALAEREGFAKFVSVQGHYNLIFREEEREMAKLCREDSIAMTPYSALAGGRLSKRPGETSKRLEEDSYAKLKYDGTAAQDSEIIARVAELADKRGVSMTEISLAWLLTKVTAPVVGATKLSHVEGMENATRICLTKEERDYLEEPYVPHRLVGVMAQNTAEQAKEDHVWSTGSQKL</sequence>
<dbReference type="PANTHER" id="PTHR43364">
    <property type="entry name" value="NADH-SPECIFIC METHYLGLYOXAL REDUCTASE-RELATED"/>
    <property type="match status" value="1"/>
</dbReference>
<organism evidence="3 4">
    <name type="scientific">Faecalicatena fissicatena</name>
    <dbReference type="NCBI Taxonomy" id="290055"/>
    <lineage>
        <taxon>Bacteria</taxon>
        <taxon>Bacillati</taxon>
        <taxon>Bacillota</taxon>
        <taxon>Clostridia</taxon>
        <taxon>Lachnospirales</taxon>
        <taxon>Lachnospiraceae</taxon>
        <taxon>Faecalicatena</taxon>
    </lineage>
</organism>
<dbReference type="RefSeq" id="WP_191493397.1">
    <property type="nucleotide sequence ID" value="NZ_JACLYY010000018.1"/>
</dbReference>
<dbReference type="InterPro" id="IPR023210">
    <property type="entry name" value="NADP_OxRdtase_dom"/>
</dbReference>
<keyword evidence="4" id="KW-1185">Reference proteome</keyword>
<name>A0ABS2EC47_9FIRM</name>
<comment type="caution">
    <text evidence="3">The sequence shown here is derived from an EMBL/GenBank/DDBJ whole genome shotgun (WGS) entry which is preliminary data.</text>
</comment>
<dbReference type="PRINTS" id="PR00069">
    <property type="entry name" value="ALDKETRDTASE"/>
</dbReference>
<dbReference type="InterPro" id="IPR036812">
    <property type="entry name" value="NAD(P)_OxRdtase_dom_sf"/>
</dbReference>
<proteinExistence type="predicted"/>
<evidence type="ECO:0000256" key="1">
    <source>
        <dbReference type="ARBA" id="ARBA00023002"/>
    </source>
</evidence>
<feature type="domain" description="NADP-dependent oxidoreductase" evidence="2">
    <location>
        <begin position="16"/>
        <end position="313"/>
    </location>
</feature>